<dbReference type="PATRIC" id="fig|742738.3.peg.3111"/>
<dbReference type="Proteomes" id="UP000029585">
    <property type="component" value="Unassembled WGS sequence"/>
</dbReference>
<dbReference type="Gene3D" id="2.160.20.80">
    <property type="entry name" value="E3 ubiquitin-protein ligase SopA"/>
    <property type="match status" value="1"/>
</dbReference>
<name>A0A096CHB7_FLAPL</name>
<feature type="region of interest" description="Disordered" evidence="1">
    <location>
        <begin position="283"/>
        <end position="304"/>
    </location>
</feature>
<comment type="caution">
    <text evidence="2">The sequence shown here is derived from an EMBL/GenBank/DDBJ whole genome shotgun (WGS) entry which is preliminary data.</text>
</comment>
<evidence type="ECO:0000313" key="3">
    <source>
        <dbReference type="Proteomes" id="UP000029585"/>
    </source>
</evidence>
<protein>
    <recommendedName>
        <fullName evidence="4">Pentapeptide repeat protein</fullName>
    </recommendedName>
</protein>
<dbReference type="SUPFAM" id="SSF141571">
    <property type="entry name" value="Pentapeptide repeat-like"/>
    <property type="match status" value="1"/>
</dbReference>
<dbReference type="EMBL" id="ADLO01000092">
    <property type="protein sequence ID" value="KGF54232.1"/>
    <property type="molecule type" value="Genomic_DNA"/>
</dbReference>
<keyword evidence="3" id="KW-1185">Reference proteome</keyword>
<dbReference type="Pfam" id="PF13599">
    <property type="entry name" value="Pentapeptide_4"/>
    <property type="match status" value="1"/>
</dbReference>
<evidence type="ECO:0008006" key="4">
    <source>
        <dbReference type="Google" id="ProtNLM"/>
    </source>
</evidence>
<dbReference type="eggNOG" id="ENOG503272N">
    <property type="taxonomic scope" value="Bacteria"/>
</dbReference>
<reference evidence="2 3" key="1">
    <citation type="submission" date="2011-08" db="EMBL/GenBank/DDBJ databases">
        <title>The Genome Sequence of Clostridium orbiscindens 1_3_50AFAA.</title>
        <authorList>
            <consortium name="The Broad Institute Genome Sequencing Platform"/>
            <person name="Earl A."/>
            <person name="Ward D."/>
            <person name="Feldgarden M."/>
            <person name="Gevers D."/>
            <person name="Daigneault M."/>
            <person name="Strauss J."/>
            <person name="Allen-Vercoe E."/>
            <person name="Young S.K."/>
            <person name="Zeng Q."/>
            <person name="Gargeya S."/>
            <person name="Fitzgerald M."/>
            <person name="Haas B."/>
            <person name="Abouelleil A."/>
            <person name="Alvarado L."/>
            <person name="Arachchi H.M."/>
            <person name="Berlin A."/>
            <person name="Brown A."/>
            <person name="Chapman S.B."/>
            <person name="Chen Z."/>
            <person name="Dunbar C."/>
            <person name="Freedman E."/>
            <person name="Gearin G."/>
            <person name="Gellesch M."/>
            <person name="Goldberg J."/>
            <person name="Griggs A."/>
            <person name="Gujja S."/>
            <person name="Heiman D."/>
            <person name="Howarth C."/>
            <person name="Larson L."/>
            <person name="Lui A."/>
            <person name="MacDonald P.J.P."/>
            <person name="Montmayeur A."/>
            <person name="Murphy C."/>
            <person name="Neiman D."/>
            <person name="Pearson M."/>
            <person name="Priest M."/>
            <person name="Roberts A."/>
            <person name="Saif S."/>
            <person name="Shea T."/>
            <person name="Shenoy N."/>
            <person name="Sisk P."/>
            <person name="Stolte C."/>
            <person name="Sykes S."/>
            <person name="Wortman J."/>
            <person name="Nusbaum C."/>
            <person name="Birren B."/>
        </authorList>
    </citation>
    <scope>NUCLEOTIDE SEQUENCE [LARGE SCALE GENOMIC DNA]</scope>
    <source>
        <strain evidence="2 3">1_3_50AFAA</strain>
    </source>
</reference>
<proteinExistence type="predicted"/>
<accession>A0A096CHB7</accession>
<gene>
    <name evidence="2" type="ORF">HMPREF9460_03026</name>
</gene>
<evidence type="ECO:0000256" key="1">
    <source>
        <dbReference type="SAM" id="MobiDB-lite"/>
    </source>
</evidence>
<sequence length="304" mass="34960">MPDYQAVLSSHEISKNIADLLEDIDPIQYNGSNRARRVRNVNDYIQGRNDMPLEPLLDWAAKADRGAYAGKVAVLRQSIRDFQTQKALLTVPYTRTSHKQFEYKTIELEMDRPMKVIDQQIYDRAAKSGFPRNFFQESYFDHVTLYCMPDNANCNFSHFSDCSFHVCRLYGVKFWDTRLYGCEFHSCRIEFTLFPDSTLANTHFRDCSIHSAAFLRSRMTRCNTVDCSVGRLNFNGARLDGCTYGRITRLPNSRIEGLEDASITMGGATQEEVRYNRNAIFHALGEQDPEHPPASRDRPPGPER</sequence>
<dbReference type="RefSeq" id="WP_009261162.1">
    <property type="nucleotide sequence ID" value="NZ_KN174164.1"/>
</dbReference>
<feature type="compositionally biased region" description="Basic and acidic residues" evidence="1">
    <location>
        <begin position="288"/>
        <end position="304"/>
    </location>
</feature>
<dbReference type="AlphaFoldDB" id="A0A096CHB7"/>
<evidence type="ECO:0000313" key="2">
    <source>
        <dbReference type="EMBL" id="KGF54232.1"/>
    </source>
</evidence>
<dbReference type="HOGENOM" id="CLU_079617_0_0_9"/>
<organism evidence="2 3">
    <name type="scientific">Flavonifractor plautii 1_3_50AFAA</name>
    <dbReference type="NCBI Taxonomy" id="742738"/>
    <lineage>
        <taxon>Bacteria</taxon>
        <taxon>Bacillati</taxon>
        <taxon>Bacillota</taxon>
        <taxon>Clostridia</taxon>
        <taxon>Eubacteriales</taxon>
        <taxon>Oscillospiraceae</taxon>
        <taxon>Flavonifractor</taxon>
    </lineage>
</organism>
<dbReference type="InterPro" id="IPR001646">
    <property type="entry name" value="5peptide_repeat"/>
</dbReference>